<dbReference type="InterPro" id="IPR032157">
    <property type="entry name" value="PAC4"/>
</dbReference>
<proteinExistence type="predicted"/>
<dbReference type="AlphaFoldDB" id="A0A5K3FEE6"/>
<protein>
    <submittedName>
        <fullName evidence="1">Proteasome assembly chaperone 4</fullName>
    </submittedName>
</protein>
<name>A0A5K3FEE6_MESCO</name>
<accession>A0A5K3FEE6</accession>
<dbReference type="WBParaSite" id="MCU_007168-RA">
    <property type="protein sequence ID" value="MCU_007168-RA"/>
    <property type="gene ID" value="MCU_007168"/>
</dbReference>
<evidence type="ECO:0000313" key="1">
    <source>
        <dbReference type="WBParaSite" id="MCU_007168-RA"/>
    </source>
</evidence>
<reference evidence="1" key="1">
    <citation type="submission" date="2019-11" db="UniProtKB">
        <authorList>
            <consortium name="WormBaseParasite"/>
        </authorList>
    </citation>
    <scope>IDENTIFICATION</scope>
</reference>
<dbReference type="Pfam" id="PF16093">
    <property type="entry name" value="PAC4"/>
    <property type="match status" value="1"/>
</dbReference>
<organism evidence="1">
    <name type="scientific">Mesocestoides corti</name>
    <name type="common">Flatworm</name>
    <dbReference type="NCBI Taxonomy" id="53468"/>
    <lineage>
        <taxon>Eukaryota</taxon>
        <taxon>Metazoa</taxon>
        <taxon>Spiralia</taxon>
        <taxon>Lophotrochozoa</taxon>
        <taxon>Platyhelminthes</taxon>
        <taxon>Cestoda</taxon>
        <taxon>Eucestoda</taxon>
        <taxon>Cyclophyllidea</taxon>
        <taxon>Mesocestoididae</taxon>
        <taxon>Mesocestoides</taxon>
    </lineage>
</organism>
<dbReference type="GO" id="GO:0043248">
    <property type="term" value="P:proteasome assembly"/>
    <property type="evidence" value="ECO:0007669"/>
    <property type="project" value="InterPro"/>
</dbReference>
<sequence length="146" mass="16349">MIATEPFIYRCRNLDVSSTSPPSQFKAMVMKLADSFFIWIGDTEVVFSSLSLSVPRSFSNDSPVACSLFHGNSTVPSSRSAPETTLTMRLSKRLACPVYLSLSISNSVLDSWDRVDRVSKTTISQELECHLLSEFRDLFDAHLDMQ</sequence>